<protein>
    <submittedName>
        <fullName evidence="1">Type II secretion system protein</fullName>
    </submittedName>
</protein>
<name>A0A4Z1QZW1_9GAMM</name>
<dbReference type="Proteomes" id="UP000298681">
    <property type="component" value="Unassembled WGS sequence"/>
</dbReference>
<accession>A0A4Z1QZW1</accession>
<proteinExistence type="predicted"/>
<reference evidence="1 2" key="1">
    <citation type="submission" date="2019-01" db="EMBL/GenBank/DDBJ databases">
        <authorList>
            <person name="Zhang S."/>
        </authorList>
    </citation>
    <scope>NUCLEOTIDE SEQUENCE [LARGE SCALE GENOMIC DNA]</scope>
    <source>
        <strain evidence="1 2">1626</strain>
    </source>
</reference>
<keyword evidence="2" id="KW-1185">Reference proteome</keyword>
<dbReference type="RefSeq" id="WP_134674931.1">
    <property type="nucleotide sequence ID" value="NZ_SPUH01000002.1"/>
</dbReference>
<comment type="caution">
    <text evidence="1">The sequence shown here is derived from an EMBL/GenBank/DDBJ whole genome shotgun (WGS) entry which is preliminary data.</text>
</comment>
<gene>
    <name evidence="1" type="ORF">E4582_11255</name>
</gene>
<dbReference type="InterPro" id="IPR012902">
    <property type="entry name" value="N_methyl_site"/>
</dbReference>
<evidence type="ECO:0000313" key="1">
    <source>
        <dbReference type="EMBL" id="TKS52810.1"/>
    </source>
</evidence>
<organism evidence="1 2">
    <name type="scientific">Luteimonas yindakuii</name>
    <dbReference type="NCBI Taxonomy" id="2565782"/>
    <lineage>
        <taxon>Bacteria</taxon>
        <taxon>Pseudomonadati</taxon>
        <taxon>Pseudomonadota</taxon>
        <taxon>Gammaproteobacteria</taxon>
        <taxon>Lysobacterales</taxon>
        <taxon>Lysobacteraceae</taxon>
        <taxon>Luteimonas</taxon>
    </lineage>
</organism>
<dbReference type="AlphaFoldDB" id="A0A4Z1QZW1"/>
<evidence type="ECO:0000313" key="2">
    <source>
        <dbReference type="Proteomes" id="UP000298681"/>
    </source>
</evidence>
<dbReference type="PROSITE" id="PS00409">
    <property type="entry name" value="PROKAR_NTER_METHYL"/>
    <property type="match status" value="1"/>
</dbReference>
<sequence length="208" mass="22807">MPSRSPPLLRRNMGGFSLLEAIVTLVVVSLIVTVLMQALAQALDMRERLLRHQRQSRTAALQEQWFRDSVSSALSDLPDALGHLEGDAGVLNVLTSAPLVGQGLSRVRWEVVEASEGLALAYDGPGWAGVVVPAPLREARFSYMDREGGWHSDWAPEVPADAAPGTVPMLPRMVRFQAETTRGEMTWLVPVRSEPYVPQRMRVGSDGI</sequence>
<dbReference type="EMBL" id="SPUH01000002">
    <property type="protein sequence ID" value="TKS52810.1"/>
    <property type="molecule type" value="Genomic_DNA"/>
</dbReference>